<evidence type="ECO:0000313" key="2">
    <source>
        <dbReference type="Proteomes" id="UP000694287"/>
    </source>
</evidence>
<proteinExistence type="predicted"/>
<accession>A0ABS6UL22</accession>
<keyword evidence="2" id="KW-1185">Reference proteome</keyword>
<sequence length="119" mass="12811">MTTWTAQECADAWGVKIGTWHGYVSRGQAPAPLPDGRTWDADAVRTFPRPGVGRSRSGATADAQALLAEMTQVAAGIEHLRVRQRELLAAGKEEGLEVLAMSKALGISRQTAANWLRDV</sequence>
<dbReference type="EMBL" id="JADQDK010000001">
    <property type="protein sequence ID" value="MBW0132933.1"/>
    <property type="molecule type" value="Genomic_DNA"/>
</dbReference>
<evidence type="ECO:0008006" key="3">
    <source>
        <dbReference type="Google" id="ProtNLM"/>
    </source>
</evidence>
<dbReference type="RefSeq" id="WP_218615742.1">
    <property type="nucleotide sequence ID" value="NZ_JADQDK010000001.1"/>
</dbReference>
<gene>
    <name evidence="1" type="ORF">I4I81_01500</name>
</gene>
<name>A0ABS6UL22_9PSEU</name>
<reference evidence="1 2" key="1">
    <citation type="submission" date="2020-11" db="EMBL/GenBank/DDBJ databases">
        <title>Pseudonocardia abyssalis sp. nov. and Pseudonocardia oceani sp. nov., description and phylogenomic analysis of two novel actinomycetes isolated from the deep Southern Ocean.</title>
        <authorList>
            <person name="Parra J."/>
        </authorList>
    </citation>
    <scope>NUCLEOTIDE SEQUENCE [LARGE SCALE GENOMIC DNA]</scope>
    <source>
        <strain evidence="1 2">KRD-168</strain>
    </source>
</reference>
<comment type="caution">
    <text evidence="1">The sequence shown here is derived from an EMBL/GenBank/DDBJ whole genome shotgun (WGS) entry which is preliminary data.</text>
</comment>
<organism evidence="1 2">
    <name type="scientific">Pseudonocardia abyssalis</name>
    <dbReference type="NCBI Taxonomy" id="2792008"/>
    <lineage>
        <taxon>Bacteria</taxon>
        <taxon>Bacillati</taxon>
        <taxon>Actinomycetota</taxon>
        <taxon>Actinomycetes</taxon>
        <taxon>Pseudonocardiales</taxon>
        <taxon>Pseudonocardiaceae</taxon>
        <taxon>Pseudonocardia</taxon>
    </lineage>
</organism>
<evidence type="ECO:0000313" key="1">
    <source>
        <dbReference type="EMBL" id="MBW0132933.1"/>
    </source>
</evidence>
<dbReference type="Proteomes" id="UP000694287">
    <property type="component" value="Unassembled WGS sequence"/>
</dbReference>
<protein>
    <recommendedName>
        <fullName evidence="3">DNA-binding protein</fullName>
    </recommendedName>
</protein>